<dbReference type="EMBL" id="VUMD01000006">
    <property type="protein sequence ID" value="MSS36571.1"/>
    <property type="molecule type" value="Genomic_DNA"/>
</dbReference>
<name>A0A7X2NKG7_9CLOT</name>
<accession>A0A7X2NKG7</accession>
<evidence type="ECO:0000313" key="1">
    <source>
        <dbReference type="EMBL" id="MSS36571.1"/>
    </source>
</evidence>
<sequence length="119" mass="13713">MNKTLKKWLGYQFSSGGSVGGDYVQFQREMRADLKKQAKALGLEVVRFNKNHYEFSAVLKNPTTEKFVYVSISDVRHWQDEWARKTLYRRMAHEIDWSGGGNHFGAWEQIGELAAQLAA</sequence>
<keyword evidence="2" id="KW-1185">Reference proteome</keyword>
<evidence type="ECO:0000313" key="2">
    <source>
        <dbReference type="Proteomes" id="UP000429958"/>
    </source>
</evidence>
<comment type="caution">
    <text evidence="1">The sequence shown here is derived from an EMBL/GenBank/DDBJ whole genome shotgun (WGS) entry which is preliminary data.</text>
</comment>
<reference evidence="1 2" key="1">
    <citation type="submission" date="2019-08" db="EMBL/GenBank/DDBJ databases">
        <title>In-depth cultivation of the pig gut microbiome towards novel bacterial diversity and tailored functional studies.</title>
        <authorList>
            <person name="Wylensek D."/>
            <person name="Hitch T.C.A."/>
            <person name="Clavel T."/>
        </authorList>
    </citation>
    <scope>NUCLEOTIDE SEQUENCE [LARGE SCALE GENOMIC DNA]</scope>
    <source>
        <strain evidence="1 2">WCA-389-WT-23D1</strain>
    </source>
</reference>
<proteinExistence type="predicted"/>
<organism evidence="1 2">
    <name type="scientific">Clostridium porci</name>
    <dbReference type="NCBI Taxonomy" id="2605778"/>
    <lineage>
        <taxon>Bacteria</taxon>
        <taxon>Bacillati</taxon>
        <taxon>Bacillota</taxon>
        <taxon>Clostridia</taxon>
        <taxon>Eubacteriales</taxon>
        <taxon>Clostridiaceae</taxon>
        <taxon>Clostridium</taxon>
    </lineage>
</organism>
<gene>
    <name evidence="1" type="ORF">FYJ39_08300</name>
</gene>
<dbReference type="RefSeq" id="WP_154472014.1">
    <property type="nucleotide sequence ID" value="NZ_VUMD01000006.1"/>
</dbReference>
<protein>
    <submittedName>
        <fullName evidence="1">Uncharacterized protein</fullName>
    </submittedName>
</protein>
<dbReference type="Proteomes" id="UP000429958">
    <property type="component" value="Unassembled WGS sequence"/>
</dbReference>
<dbReference type="AlphaFoldDB" id="A0A7X2NKG7"/>